<comment type="similarity">
    <text evidence="1">Belongs to the ABC transporter superfamily.</text>
</comment>
<dbReference type="PANTHER" id="PTHR43335:SF4">
    <property type="entry name" value="ABC TRANSPORTER, ATP-BINDING PROTEIN"/>
    <property type="match status" value="1"/>
</dbReference>
<dbReference type="GO" id="GO:0005524">
    <property type="term" value="F:ATP binding"/>
    <property type="evidence" value="ECO:0007669"/>
    <property type="project" value="InterPro"/>
</dbReference>
<name>A0A0R2MBY0_9LACO</name>
<evidence type="ECO:0000313" key="4">
    <source>
        <dbReference type="EMBL" id="KRO11240.1"/>
    </source>
</evidence>
<keyword evidence="5" id="KW-1185">Reference proteome</keyword>
<evidence type="ECO:0000313" key="5">
    <source>
        <dbReference type="Proteomes" id="UP000051783"/>
    </source>
</evidence>
<feature type="domain" description="ABC transporter" evidence="3">
    <location>
        <begin position="9"/>
        <end position="97"/>
    </location>
</feature>
<dbReference type="Gene3D" id="3.40.50.300">
    <property type="entry name" value="P-loop containing nucleotide triphosphate hydrolases"/>
    <property type="match status" value="1"/>
</dbReference>
<evidence type="ECO:0000256" key="2">
    <source>
        <dbReference type="ARBA" id="ARBA00022448"/>
    </source>
</evidence>
<dbReference type="AlphaFoldDB" id="A0A0R2MBY0"/>
<keyword evidence="2" id="KW-0813">Transport</keyword>
<reference evidence="4 5" key="1">
    <citation type="journal article" date="2015" name="Genome Announc.">
        <title>Expanding the biotechnology potential of lactobacilli through comparative genomics of 213 strains and associated genera.</title>
        <authorList>
            <person name="Sun Z."/>
            <person name="Harris H.M."/>
            <person name="McCann A."/>
            <person name="Guo C."/>
            <person name="Argimon S."/>
            <person name="Zhang W."/>
            <person name="Yang X."/>
            <person name="Jeffery I.B."/>
            <person name="Cooney J.C."/>
            <person name="Kagawa T.F."/>
            <person name="Liu W."/>
            <person name="Song Y."/>
            <person name="Salvetti E."/>
            <person name="Wrobel A."/>
            <person name="Rasinkangas P."/>
            <person name="Parkhill J."/>
            <person name="Rea M.C."/>
            <person name="O'Sullivan O."/>
            <person name="Ritari J."/>
            <person name="Douillard F.P."/>
            <person name="Paul Ross R."/>
            <person name="Yang R."/>
            <person name="Briner A.E."/>
            <person name="Felis G.E."/>
            <person name="de Vos W.M."/>
            <person name="Barrangou R."/>
            <person name="Klaenhammer T.R."/>
            <person name="Caufield P.W."/>
            <person name="Cui Y."/>
            <person name="Zhang H."/>
            <person name="O'Toole P.W."/>
        </authorList>
    </citation>
    <scope>NUCLEOTIDE SEQUENCE [LARGE SCALE GENOMIC DNA]</scope>
    <source>
        <strain evidence="4 5">LMG 26013</strain>
    </source>
</reference>
<proteinExistence type="inferred from homology"/>
<organism evidence="4 5">
    <name type="scientific">Lactiplantibacillus xiangfangensis</name>
    <dbReference type="NCBI Taxonomy" id="942150"/>
    <lineage>
        <taxon>Bacteria</taxon>
        <taxon>Bacillati</taxon>
        <taxon>Bacillota</taxon>
        <taxon>Bacilli</taxon>
        <taxon>Lactobacillales</taxon>
        <taxon>Lactobacillaceae</taxon>
        <taxon>Lactiplantibacillus</taxon>
    </lineage>
</organism>
<dbReference type="GO" id="GO:0016887">
    <property type="term" value="F:ATP hydrolysis activity"/>
    <property type="evidence" value="ECO:0007669"/>
    <property type="project" value="InterPro"/>
</dbReference>
<evidence type="ECO:0000256" key="1">
    <source>
        <dbReference type="ARBA" id="ARBA00005417"/>
    </source>
</evidence>
<dbReference type="InterPro" id="IPR003439">
    <property type="entry name" value="ABC_transporter-like_ATP-bd"/>
</dbReference>
<gene>
    <name evidence="4" type="ORF">IV64_GL002412</name>
</gene>
<dbReference type="PANTHER" id="PTHR43335">
    <property type="entry name" value="ABC TRANSPORTER, ATP-BINDING PROTEIN"/>
    <property type="match status" value="1"/>
</dbReference>
<comment type="caution">
    <text evidence="4">The sequence shown here is derived from an EMBL/GenBank/DDBJ whole genome shotgun (WGS) entry which is preliminary data.</text>
</comment>
<dbReference type="InterPro" id="IPR027417">
    <property type="entry name" value="P-loop_NTPase"/>
</dbReference>
<evidence type="ECO:0000259" key="3">
    <source>
        <dbReference type="Pfam" id="PF00005"/>
    </source>
</evidence>
<dbReference type="PATRIC" id="fig|942150.3.peg.2520"/>
<dbReference type="EMBL" id="JQCL01000056">
    <property type="protein sequence ID" value="KRO11240.1"/>
    <property type="molecule type" value="Genomic_DNA"/>
</dbReference>
<dbReference type="Pfam" id="PF00005">
    <property type="entry name" value="ABC_tran"/>
    <property type="match status" value="1"/>
</dbReference>
<sequence length="152" mass="16850">MNGEIIRKETLFAHDIGFSMSEFGVLANKSGTENLELLSILAKQGSESIPTLLRYVGLDPEDDKKVSSYSLGMKQRLSIATALIGNHKILILDEPTNALDEDGQAFLKKLVLDLFEKGKTILISSHDSTFLRSVAHQIYFLNDGKIVKEELV</sequence>
<dbReference type="Proteomes" id="UP000051783">
    <property type="component" value="Unassembled WGS sequence"/>
</dbReference>
<dbReference type="SUPFAM" id="SSF52540">
    <property type="entry name" value="P-loop containing nucleoside triphosphate hydrolases"/>
    <property type="match status" value="1"/>
</dbReference>
<protein>
    <submittedName>
        <fullName evidence="4">ABC multidrug transporter ATPase</fullName>
    </submittedName>
</protein>
<dbReference type="STRING" id="942150.IV64_GL002412"/>
<accession>A0A0R2MBY0</accession>